<protein>
    <submittedName>
        <fullName evidence="1">Uncharacterized protein</fullName>
    </submittedName>
</protein>
<name>A0A4Y1RUD5_PRUDU</name>
<dbReference type="EMBL" id="AP019303">
    <property type="protein sequence ID" value="BBH07971.1"/>
    <property type="molecule type" value="Genomic_DNA"/>
</dbReference>
<dbReference type="AlphaFoldDB" id="A0A4Y1RUD5"/>
<sequence>MKEASIVHPFLFQTIDYTKQVNCLSIISGVIFDIINEHDPPLSIAETWGRISWFERIKEQNAHGDSVEVDEEAEA</sequence>
<evidence type="ECO:0000313" key="1">
    <source>
        <dbReference type="EMBL" id="BBH07971.1"/>
    </source>
</evidence>
<accession>A0A4Y1RUD5</accession>
<proteinExistence type="predicted"/>
<gene>
    <name evidence="1" type="ORF">Prudu_020037</name>
</gene>
<organism evidence="1">
    <name type="scientific">Prunus dulcis</name>
    <name type="common">Almond</name>
    <name type="synonym">Amygdalus dulcis</name>
    <dbReference type="NCBI Taxonomy" id="3755"/>
    <lineage>
        <taxon>Eukaryota</taxon>
        <taxon>Viridiplantae</taxon>
        <taxon>Streptophyta</taxon>
        <taxon>Embryophyta</taxon>
        <taxon>Tracheophyta</taxon>
        <taxon>Spermatophyta</taxon>
        <taxon>Magnoliopsida</taxon>
        <taxon>eudicotyledons</taxon>
        <taxon>Gunneridae</taxon>
        <taxon>Pentapetalae</taxon>
        <taxon>rosids</taxon>
        <taxon>fabids</taxon>
        <taxon>Rosales</taxon>
        <taxon>Rosaceae</taxon>
        <taxon>Amygdaloideae</taxon>
        <taxon>Amygdaleae</taxon>
        <taxon>Prunus</taxon>
    </lineage>
</organism>
<reference evidence="1" key="1">
    <citation type="journal article" date="2019" name="Science">
        <title>Mutation of a bHLH transcription factor allowed almond domestication.</title>
        <authorList>
            <person name="Sanchez-Perez R."/>
            <person name="Pavan S."/>
            <person name="Mazzeo R."/>
            <person name="Moldovan C."/>
            <person name="Aiese Cigliano R."/>
            <person name="Del Cueto J."/>
            <person name="Ricciardi F."/>
            <person name="Lotti C."/>
            <person name="Ricciardi L."/>
            <person name="Dicenta F."/>
            <person name="Lopez-Marques R.L."/>
            <person name="Lindberg Moller B."/>
        </authorList>
    </citation>
    <scope>NUCLEOTIDE SEQUENCE</scope>
</reference>